<feature type="chain" id="PRO_5018582071" evidence="1">
    <location>
        <begin position="24"/>
        <end position="108"/>
    </location>
</feature>
<dbReference type="GO" id="GO:0015627">
    <property type="term" value="C:type II protein secretion system complex"/>
    <property type="evidence" value="ECO:0007669"/>
    <property type="project" value="TreeGrafter"/>
</dbReference>
<dbReference type="Proteomes" id="UP000268230">
    <property type="component" value="Chromosome"/>
</dbReference>
<gene>
    <name evidence="2" type="ORF">EJA05_07615</name>
</gene>
<protein>
    <submittedName>
        <fullName evidence="2">Helix-hairpin-helix domain-containing protein</fullName>
    </submittedName>
</protein>
<dbReference type="PANTHER" id="PTHR21180">
    <property type="entry name" value="ENDONUCLEASE/EXONUCLEASE/PHOSPHATASE FAMILY DOMAIN-CONTAINING PROTEIN 1"/>
    <property type="match status" value="1"/>
</dbReference>
<dbReference type="AlphaFoldDB" id="A0A3Q8TZG7"/>
<dbReference type="OrthoDB" id="7510573at2"/>
<dbReference type="NCBIfam" id="TIGR00426">
    <property type="entry name" value="competence protein ComEA helix-hairpin-helix repeat region"/>
    <property type="match status" value="1"/>
</dbReference>
<sequence length="108" mass="11486">MRNTVLSYLLLPLFTCLSFSLSAAPTSMPAEPVPAVAPAQSANSQVDLNTADAQTLQKALNGIGQAKAQAIVAYREANGPFTSVDELLEIKGIGKALLERNRDKLMVE</sequence>
<dbReference type="InterPro" id="IPR004509">
    <property type="entry name" value="Competence_ComEA_HhH"/>
</dbReference>
<dbReference type="EMBL" id="CP034338">
    <property type="protein sequence ID" value="AZL67620.1"/>
    <property type="molecule type" value="Genomic_DNA"/>
</dbReference>
<organism evidence="2 3">
    <name type="scientific">Pseudomonas entomophila</name>
    <dbReference type="NCBI Taxonomy" id="312306"/>
    <lineage>
        <taxon>Bacteria</taxon>
        <taxon>Pseudomonadati</taxon>
        <taxon>Pseudomonadota</taxon>
        <taxon>Gammaproteobacteria</taxon>
        <taxon>Pseudomonadales</taxon>
        <taxon>Pseudomonadaceae</taxon>
        <taxon>Pseudomonas</taxon>
    </lineage>
</organism>
<proteinExistence type="predicted"/>
<evidence type="ECO:0000313" key="3">
    <source>
        <dbReference type="Proteomes" id="UP000268230"/>
    </source>
</evidence>
<dbReference type="PANTHER" id="PTHR21180:SF32">
    <property type="entry name" value="ENDONUCLEASE_EXONUCLEASE_PHOSPHATASE FAMILY DOMAIN-CONTAINING PROTEIN 1"/>
    <property type="match status" value="1"/>
</dbReference>
<dbReference type="Pfam" id="PF12836">
    <property type="entry name" value="HHH_3"/>
    <property type="match status" value="1"/>
</dbReference>
<evidence type="ECO:0000256" key="1">
    <source>
        <dbReference type="SAM" id="SignalP"/>
    </source>
</evidence>
<dbReference type="KEGG" id="pory:EJA05_07615"/>
<dbReference type="GO" id="GO:0015628">
    <property type="term" value="P:protein secretion by the type II secretion system"/>
    <property type="evidence" value="ECO:0007669"/>
    <property type="project" value="TreeGrafter"/>
</dbReference>
<name>A0A3Q8TZG7_9PSED</name>
<dbReference type="Gene3D" id="1.10.150.280">
    <property type="entry name" value="AF1531-like domain"/>
    <property type="match status" value="1"/>
</dbReference>
<accession>A0A3Q8TZG7</accession>
<dbReference type="SUPFAM" id="SSF47781">
    <property type="entry name" value="RuvA domain 2-like"/>
    <property type="match status" value="1"/>
</dbReference>
<reference evidence="2 3" key="1">
    <citation type="submission" date="2018-12" db="EMBL/GenBank/DDBJ databases">
        <authorList>
            <person name="Li S."/>
            <person name="Yang R."/>
            <person name="Chen G."/>
            <person name="Zou L."/>
            <person name="Zhang C."/>
            <person name="Chen Y."/>
            <person name="Liu Z."/>
            <person name="Li Y."/>
            <person name="Yan Y."/>
            <person name="Huang M."/>
            <person name="Chen T."/>
        </authorList>
    </citation>
    <scope>NUCLEOTIDE SEQUENCE [LARGE SCALE GENOMIC DNA]</scope>
    <source>
        <strain evidence="2 3">1257</strain>
    </source>
</reference>
<evidence type="ECO:0000313" key="2">
    <source>
        <dbReference type="EMBL" id="AZL67620.1"/>
    </source>
</evidence>
<keyword evidence="1" id="KW-0732">Signal</keyword>
<dbReference type="InterPro" id="IPR051675">
    <property type="entry name" value="Endo/Exo/Phosphatase_dom_1"/>
</dbReference>
<dbReference type="InterPro" id="IPR010994">
    <property type="entry name" value="RuvA_2-like"/>
</dbReference>
<feature type="signal peptide" evidence="1">
    <location>
        <begin position="1"/>
        <end position="23"/>
    </location>
</feature>